<feature type="chain" id="PRO_5032272229" description="TonB family protein" evidence="1">
    <location>
        <begin position="26"/>
        <end position="164"/>
    </location>
</feature>
<organism evidence="2 3">
    <name type="scientific">Altererythrobacter lutimaris</name>
    <dbReference type="NCBI Taxonomy" id="2743979"/>
    <lineage>
        <taxon>Bacteria</taxon>
        <taxon>Pseudomonadati</taxon>
        <taxon>Pseudomonadota</taxon>
        <taxon>Alphaproteobacteria</taxon>
        <taxon>Sphingomonadales</taxon>
        <taxon>Erythrobacteraceae</taxon>
        <taxon>Altererythrobacter</taxon>
    </lineage>
</organism>
<dbReference type="Gene3D" id="3.30.1150.10">
    <property type="match status" value="1"/>
</dbReference>
<evidence type="ECO:0000313" key="3">
    <source>
        <dbReference type="Proteomes" id="UP000546031"/>
    </source>
</evidence>
<evidence type="ECO:0000256" key="1">
    <source>
        <dbReference type="SAM" id="SignalP"/>
    </source>
</evidence>
<reference evidence="2 3" key="1">
    <citation type="submission" date="2020-06" db="EMBL/GenBank/DDBJ databases">
        <title>Altererythrobacter lutimaris sp. nov., a marine bacterium isolated from a tidal flat.</title>
        <authorList>
            <person name="Kim D."/>
            <person name="Yoo Y."/>
            <person name="Kim J.-J."/>
        </authorList>
    </citation>
    <scope>NUCLEOTIDE SEQUENCE [LARGE SCALE GENOMIC DNA]</scope>
    <source>
        <strain evidence="2 3">JGD-16</strain>
    </source>
</reference>
<evidence type="ECO:0000313" key="2">
    <source>
        <dbReference type="EMBL" id="NVE95147.1"/>
    </source>
</evidence>
<dbReference type="AlphaFoldDB" id="A0A850H7K2"/>
<accession>A0A850H7K2</accession>
<comment type="caution">
    <text evidence="2">The sequence shown here is derived from an EMBL/GenBank/DDBJ whole genome shotgun (WGS) entry which is preliminary data.</text>
</comment>
<protein>
    <recommendedName>
        <fullName evidence="4">TonB family protein</fullName>
    </recommendedName>
</protein>
<dbReference type="RefSeq" id="WP_176273340.1">
    <property type="nucleotide sequence ID" value="NZ_JABWTA010000001.1"/>
</dbReference>
<keyword evidence="1" id="KW-0732">Signal</keyword>
<sequence length="164" mass="18272">MKNTFPRLFAPAALVLAGLATPALAGSEPIVVQSEAAMEAWTAEITSDLERQLYLAQHKPGYQPKNGIVQLRFTLNDKGKAHNFEYMQKTGNMLTDRLAKDAVRRLQDLDEAPVRNVQDQTFVANIIFAESRQQRDQFAKELAKSERARLAANGGKRTYIAIAL</sequence>
<name>A0A850H7K2_9SPHN</name>
<keyword evidence="3" id="KW-1185">Reference proteome</keyword>
<proteinExistence type="predicted"/>
<feature type="signal peptide" evidence="1">
    <location>
        <begin position="1"/>
        <end position="25"/>
    </location>
</feature>
<evidence type="ECO:0008006" key="4">
    <source>
        <dbReference type="Google" id="ProtNLM"/>
    </source>
</evidence>
<dbReference type="EMBL" id="JABWTA010000001">
    <property type="protein sequence ID" value="NVE95147.1"/>
    <property type="molecule type" value="Genomic_DNA"/>
</dbReference>
<dbReference type="Proteomes" id="UP000546031">
    <property type="component" value="Unassembled WGS sequence"/>
</dbReference>
<gene>
    <name evidence="2" type="ORF">HUO12_09580</name>
</gene>
<dbReference type="SUPFAM" id="SSF74653">
    <property type="entry name" value="TolA/TonB C-terminal domain"/>
    <property type="match status" value="1"/>
</dbReference>